<feature type="transmembrane region" description="Helical" evidence="1">
    <location>
        <begin position="36"/>
        <end position="57"/>
    </location>
</feature>
<evidence type="ECO:0000313" key="2">
    <source>
        <dbReference type="EMBL" id="MDP5228287.1"/>
    </source>
</evidence>
<organism evidence="2 3">
    <name type="scientific">Arthrobacter horti</name>
    <dbReference type="NCBI Taxonomy" id="3068273"/>
    <lineage>
        <taxon>Bacteria</taxon>
        <taxon>Bacillati</taxon>
        <taxon>Actinomycetota</taxon>
        <taxon>Actinomycetes</taxon>
        <taxon>Micrococcales</taxon>
        <taxon>Micrococcaceae</taxon>
        <taxon>Arthrobacter</taxon>
    </lineage>
</organism>
<reference evidence="2 3" key="1">
    <citation type="submission" date="2023-08" db="EMBL/GenBank/DDBJ databases">
        <title>Arthrobacter horti sp. nov., isolated from forest soil.</title>
        <authorList>
            <person name="Park M."/>
        </authorList>
    </citation>
    <scope>NUCLEOTIDE SEQUENCE [LARGE SCALE GENOMIC DNA]</scope>
    <source>
        <strain evidence="2 3">YJM1</strain>
    </source>
</reference>
<evidence type="ECO:0008006" key="4">
    <source>
        <dbReference type="Google" id="ProtNLM"/>
    </source>
</evidence>
<dbReference type="EMBL" id="JAVALS010000012">
    <property type="protein sequence ID" value="MDP5228287.1"/>
    <property type="molecule type" value="Genomic_DNA"/>
</dbReference>
<name>A0ABT9IRT4_9MICC</name>
<keyword evidence="1" id="KW-0472">Membrane</keyword>
<gene>
    <name evidence="2" type="ORF">Q9R02_14075</name>
</gene>
<keyword evidence="3" id="KW-1185">Reference proteome</keyword>
<dbReference type="Proteomes" id="UP001232725">
    <property type="component" value="Unassembled WGS sequence"/>
</dbReference>
<sequence length="93" mass="9919">MSTTLASPKRLTIALTPVAGIMVTPFLPFVSTPTFWFGLPAALIWMGAMVICTVVALQIVERSYQRDGGAENDAAEAVRDAARLAALNESEAH</sequence>
<keyword evidence="1" id="KW-0812">Transmembrane</keyword>
<evidence type="ECO:0000313" key="3">
    <source>
        <dbReference type="Proteomes" id="UP001232725"/>
    </source>
</evidence>
<proteinExistence type="predicted"/>
<comment type="caution">
    <text evidence="2">The sequence shown here is derived from an EMBL/GenBank/DDBJ whole genome shotgun (WGS) entry which is preliminary data.</text>
</comment>
<feature type="transmembrane region" description="Helical" evidence="1">
    <location>
        <begin position="12"/>
        <end position="30"/>
    </location>
</feature>
<dbReference type="RefSeq" id="WP_305997330.1">
    <property type="nucleotide sequence ID" value="NZ_JAVALS010000012.1"/>
</dbReference>
<keyword evidence="1" id="KW-1133">Transmembrane helix</keyword>
<evidence type="ECO:0000256" key="1">
    <source>
        <dbReference type="SAM" id="Phobius"/>
    </source>
</evidence>
<protein>
    <recommendedName>
        <fullName evidence="4">DUF3311 domain-containing protein</fullName>
    </recommendedName>
</protein>
<accession>A0ABT9IRT4</accession>